<dbReference type="InterPro" id="IPR006860">
    <property type="entry name" value="FecR"/>
</dbReference>
<reference evidence="5" key="1">
    <citation type="journal article" date="2019" name="Int. J. Syst. Evol. Microbiol.">
        <title>The Global Catalogue of Microorganisms (GCM) 10K type strain sequencing project: providing services to taxonomists for standard genome sequencing and annotation.</title>
        <authorList>
            <consortium name="The Broad Institute Genomics Platform"/>
            <consortium name="The Broad Institute Genome Sequencing Center for Infectious Disease"/>
            <person name="Wu L."/>
            <person name="Ma J."/>
        </authorList>
    </citation>
    <scope>NUCLEOTIDE SEQUENCE [LARGE SCALE GENOMIC DNA]</scope>
    <source>
        <strain evidence="5">JCM 18200</strain>
    </source>
</reference>
<dbReference type="InterPro" id="IPR012373">
    <property type="entry name" value="Ferrdict_sens_TM"/>
</dbReference>
<dbReference type="PANTHER" id="PTHR30273:SF2">
    <property type="entry name" value="PROTEIN FECR"/>
    <property type="match status" value="1"/>
</dbReference>
<name>A0ABP9C1E3_9SPHI</name>
<evidence type="ECO:0000313" key="5">
    <source>
        <dbReference type="Proteomes" id="UP001501411"/>
    </source>
</evidence>
<dbReference type="InterPro" id="IPR032508">
    <property type="entry name" value="FecR_C"/>
</dbReference>
<comment type="caution">
    <text evidence="4">The sequence shown here is derived from an EMBL/GenBank/DDBJ whole genome shotgun (WGS) entry which is preliminary data.</text>
</comment>
<dbReference type="Pfam" id="PF16344">
    <property type="entry name" value="FecR_C"/>
    <property type="match status" value="1"/>
</dbReference>
<keyword evidence="1" id="KW-0472">Membrane</keyword>
<dbReference type="Proteomes" id="UP001501411">
    <property type="component" value="Unassembled WGS sequence"/>
</dbReference>
<evidence type="ECO:0000259" key="2">
    <source>
        <dbReference type="Pfam" id="PF04773"/>
    </source>
</evidence>
<dbReference type="Gene3D" id="3.55.50.30">
    <property type="match status" value="1"/>
</dbReference>
<dbReference type="Gene3D" id="2.60.120.1440">
    <property type="match status" value="1"/>
</dbReference>
<evidence type="ECO:0000259" key="3">
    <source>
        <dbReference type="Pfam" id="PF16344"/>
    </source>
</evidence>
<dbReference type="PANTHER" id="PTHR30273">
    <property type="entry name" value="PERIPLASMIC SIGNAL SENSOR AND SIGMA FACTOR ACTIVATOR FECR-RELATED"/>
    <property type="match status" value="1"/>
</dbReference>
<feature type="domain" description="FecR protein" evidence="2">
    <location>
        <begin position="179"/>
        <end position="275"/>
    </location>
</feature>
<dbReference type="EMBL" id="BAABIQ010000042">
    <property type="protein sequence ID" value="GAA4802203.1"/>
    <property type="molecule type" value="Genomic_DNA"/>
</dbReference>
<evidence type="ECO:0000313" key="4">
    <source>
        <dbReference type="EMBL" id="GAA4802203.1"/>
    </source>
</evidence>
<dbReference type="Pfam" id="PF04773">
    <property type="entry name" value="FecR"/>
    <property type="match status" value="1"/>
</dbReference>
<organism evidence="4 5">
    <name type="scientific">Olivibacter ginsenosidimutans</name>
    <dbReference type="NCBI Taxonomy" id="1176537"/>
    <lineage>
        <taxon>Bacteria</taxon>
        <taxon>Pseudomonadati</taxon>
        <taxon>Bacteroidota</taxon>
        <taxon>Sphingobacteriia</taxon>
        <taxon>Sphingobacteriales</taxon>
        <taxon>Sphingobacteriaceae</taxon>
        <taxon>Olivibacter</taxon>
    </lineage>
</organism>
<sequence>MKIMARPTNKAKKLLRKYKNGQCTEEEKALLEQWYLQWNTDEKPLREEVLCAAENDMWQAIQKQKKNKLQMGVQARWIAAACIGLFVAFIGYRFFISAYKSTNVQSQEIVQDVNPGTNKALLTLTDGKKVDLDSLVAGQSITQAGLKISKDANGQLIYEAIKLAKDKIDHSSVNSLYNEVSTPQGGTFQLILPDGTKVWLNASSSIRYPLTFAAKERKVEMTGEAYFEVARQKTHQPFVVYALNQKVEVLGTHFNINAYENEGITTTTLIEGKVKVSATTGDSQVLKPNEQSVVKNYGHQVLVQEVNPEAAIAWKNGQFVFDNTDLKTIMRQLERWYNIDVVGLEQFPNNTYNGKLTREAKLSKVLQILELTSDLKFRIEAPLSNGQERRLILIR</sequence>
<proteinExistence type="predicted"/>
<feature type="transmembrane region" description="Helical" evidence="1">
    <location>
        <begin position="75"/>
        <end position="95"/>
    </location>
</feature>
<gene>
    <name evidence="4" type="ORF">GCM10023231_33950</name>
</gene>
<evidence type="ECO:0000256" key="1">
    <source>
        <dbReference type="SAM" id="Phobius"/>
    </source>
</evidence>
<keyword evidence="1" id="KW-0812">Transmembrane</keyword>
<keyword evidence="1" id="KW-1133">Transmembrane helix</keyword>
<feature type="domain" description="Protein FecR C-terminal" evidence="3">
    <location>
        <begin position="318"/>
        <end position="380"/>
    </location>
</feature>
<accession>A0ABP9C1E3</accession>
<protein>
    <submittedName>
        <fullName evidence="4">DUF4974 domain-containing protein</fullName>
    </submittedName>
</protein>
<keyword evidence="5" id="KW-1185">Reference proteome</keyword>